<dbReference type="eggNOG" id="COG2856">
    <property type="taxonomic scope" value="Bacteria"/>
</dbReference>
<dbReference type="EMBL" id="CP000478">
    <property type="protein sequence ID" value="ABK17132.1"/>
    <property type="molecule type" value="Genomic_DNA"/>
</dbReference>
<dbReference type="InterPro" id="IPR052345">
    <property type="entry name" value="Rad_response_metalloprotease"/>
</dbReference>
<proteinExistence type="inferred from homology"/>
<evidence type="ECO:0000313" key="3">
    <source>
        <dbReference type="EMBL" id="ABK17132.1"/>
    </source>
</evidence>
<dbReference type="STRING" id="335543.Sfum_1441"/>
<dbReference type="InterPro" id="IPR010359">
    <property type="entry name" value="IrrE_HExxH"/>
</dbReference>
<dbReference type="AlphaFoldDB" id="A0LI80"/>
<dbReference type="GO" id="GO:0003677">
    <property type="term" value="F:DNA binding"/>
    <property type="evidence" value="ECO:0007669"/>
    <property type="project" value="InterPro"/>
</dbReference>
<dbReference type="RefSeq" id="WP_011698303.1">
    <property type="nucleotide sequence ID" value="NC_008554.1"/>
</dbReference>
<dbReference type="PANTHER" id="PTHR43236">
    <property type="entry name" value="ANTITOXIN HIGA1"/>
    <property type="match status" value="1"/>
</dbReference>
<dbReference type="Proteomes" id="UP000001784">
    <property type="component" value="Chromosome"/>
</dbReference>
<dbReference type="OrthoDB" id="9796786at2"/>
<dbReference type="InterPro" id="IPR001387">
    <property type="entry name" value="Cro/C1-type_HTH"/>
</dbReference>
<dbReference type="Gene3D" id="1.10.10.2910">
    <property type="match status" value="1"/>
</dbReference>
<dbReference type="PANTHER" id="PTHR43236:SF1">
    <property type="entry name" value="BLL7220 PROTEIN"/>
    <property type="match status" value="1"/>
</dbReference>
<evidence type="ECO:0000259" key="2">
    <source>
        <dbReference type="PROSITE" id="PS50943"/>
    </source>
</evidence>
<dbReference type="InParanoid" id="A0LI80"/>
<dbReference type="SUPFAM" id="SSF47413">
    <property type="entry name" value="lambda repressor-like DNA-binding domains"/>
    <property type="match status" value="1"/>
</dbReference>
<keyword evidence="4" id="KW-1185">Reference proteome</keyword>
<dbReference type="CDD" id="cd00093">
    <property type="entry name" value="HTH_XRE"/>
    <property type="match status" value="1"/>
</dbReference>
<evidence type="ECO:0000313" key="4">
    <source>
        <dbReference type="Proteomes" id="UP000001784"/>
    </source>
</evidence>
<protein>
    <submittedName>
        <fullName evidence="3">Plasmid maintenance system antidote protein, XRE family</fullName>
    </submittedName>
</protein>
<dbReference type="PROSITE" id="PS50943">
    <property type="entry name" value="HTH_CROC1"/>
    <property type="match status" value="1"/>
</dbReference>
<dbReference type="HOGENOM" id="CLU_055824_0_0_7"/>
<gene>
    <name evidence="3" type="ordered locus">Sfum_1441</name>
</gene>
<organism evidence="3 4">
    <name type="scientific">Syntrophobacter fumaroxidans (strain DSM 10017 / MPOB)</name>
    <dbReference type="NCBI Taxonomy" id="335543"/>
    <lineage>
        <taxon>Bacteria</taxon>
        <taxon>Pseudomonadati</taxon>
        <taxon>Thermodesulfobacteriota</taxon>
        <taxon>Syntrophobacteria</taxon>
        <taxon>Syntrophobacterales</taxon>
        <taxon>Syntrophobacteraceae</taxon>
        <taxon>Syntrophobacter</taxon>
    </lineage>
</organism>
<dbReference type="Pfam" id="PF06114">
    <property type="entry name" value="Peptidase_M78"/>
    <property type="match status" value="1"/>
</dbReference>
<dbReference type="eggNOG" id="COG3093">
    <property type="taxonomic scope" value="Bacteria"/>
</dbReference>
<dbReference type="InterPro" id="IPR010982">
    <property type="entry name" value="Lambda_DNA-bd_dom_sf"/>
</dbReference>
<feature type="domain" description="HTH cro/C1-type" evidence="2">
    <location>
        <begin position="21"/>
        <end position="75"/>
    </location>
</feature>
<comment type="similarity">
    <text evidence="1">Belongs to the short-chain fatty acyl-CoA assimilation regulator (ScfR) family.</text>
</comment>
<name>A0LI80_SYNFM</name>
<dbReference type="Pfam" id="PF01381">
    <property type="entry name" value="HTH_3"/>
    <property type="match status" value="1"/>
</dbReference>
<dbReference type="KEGG" id="sfu:Sfum_1441"/>
<evidence type="ECO:0000256" key="1">
    <source>
        <dbReference type="ARBA" id="ARBA00007227"/>
    </source>
</evidence>
<sequence>MGRTIQNEYVPDYVSPPGETLIETLEALGMSQAALAERTGRAKKTINEIVKGKAPITPKISLELENVLGVPAEFWNSRESQYREYLARKDEQERFEKHLKWLDLIPVRTMVKFGWIREFKDKVQQLRELLRFFQISSPDQWEKYARSYTDQVVFRKSEAFETNRSAVVAWLRRGEIQAKNVECAPYDQSKFREVLRLIRGLTNESPEIFCSKMVDYASAAGVAVVFVQELPKTRISAATRWLTPSKALIQLSLLYKRNDHFWFSFFHEAGHVLLHGKKDFFINNPKNYEETGAGQEKKEMEANTFAATSLIPAAAFKALTRSGAPSRDTVLQFASELGIAPGIIVGRLQREGIIPWSHYNDLKVSFRWAGS</sequence>
<dbReference type="Gene3D" id="1.10.260.40">
    <property type="entry name" value="lambda repressor-like DNA-binding domains"/>
    <property type="match status" value="1"/>
</dbReference>
<dbReference type="SMART" id="SM00530">
    <property type="entry name" value="HTH_XRE"/>
    <property type="match status" value="1"/>
</dbReference>
<reference evidence="3 4" key="1">
    <citation type="submission" date="2006-10" db="EMBL/GenBank/DDBJ databases">
        <title>Complete sequence of Syntrophobacter fumaroxidans MPOB.</title>
        <authorList>
            <consortium name="US DOE Joint Genome Institute"/>
            <person name="Copeland A."/>
            <person name="Lucas S."/>
            <person name="Lapidus A."/>
            <person name="Barry K."/>
            <person name="Detter J.C."/>
            <person name="Glavina del Rio T."/>
            <person name="Hammon N."/>
            <person name="Israni S."/>
            <person name="Pitluck S."/>
            <person name="Goltsman E.G."/>
            <person name="Martinez M."/>
            <person name="Schmutz J."/>
            <person name="Larimer F."/>
            <person name="Land M."/>
            <person name="Hauser L."/>
            <person name="Kyrpides N."/>
            <person name="Kim E."/>
            <person name="Boone D.R."/>
            <person name="Brockman F."/>
            <person name="Culley D."/>
            <person name="Ferry J."/>
            <person name="Gunsalus R."/>
            <person name="McInerney M.J."/>
            <person name="Morrison M."/>
            <person name="Plugge C."/>
            <person name="Rohlin L."/>
            <person name="Scholten J."/>
            <person name="Sieber J."/>
            <person name="Stams A.J.M."/>
            <person name="Worm P."/>
            <person name="Henstra A.M."/>
            <person name="Richardson P."/>
        </authorList>
    </citation>
    <scope>NUCLEOTIDE SEQUENCE [LARGE SCALE GENOMIC DNA]</scope>
    <source>
        <strain evidence="4">DSM 10017 / MPOB</strain>
    </source>
</reference>
<accession>A0LI80</accession>